<protein>
    <submittedName>
        <fullName evidence="1">Uncharacterized protein</fullName>
    </submittedName>
</protein>
<reference evidence="1" key="1">
    <citation type="journal article" date="2019" name="BMC Genomics">
        <title>A new reference genome for Sorghum bicolor reveals high levels of sequence similarity between sweet and grain genotypes: implications for the genetics of sugar metabolism.</title>
        <authorList>
            <person name="Cooper E.A."/>
            <person name="Brenton Z.W."/>
            <person name="Flinn B.S."/>
            <person name="Jenkins J."/>
            <person name="Shu S."/>
            <person name="Flowers D."/>
            <person name="Luo F."/>
            <person name="Wang Y."/>
            <person name="Xia P."/>
            <person name="Barry K."/>
            <person name="Daum C."/>
            <person name="Lipzen A."/>
            <person name="Yoshinaga Y."/>
            <person name="Schmutz J."/>
            <person name="Saski C."/>
            <person name="Vermerris W."/>
            <person name="Kresovich S."/>
        </authorList>
    </citation>
    <scope>NUCLEOTIDE SEQUENCE</scope>
</reference>
<proteinExistence type="predicted"/>
<gene>
    <name evidence="1" type="ORF">BDA96_09G209000</name>
</gene>
<comment type="caution">
    <text evidence="1">The sequence shown here is derived from an EMBL/GenBank/DDBJ whole genome shotgun (WGS) entry which is preliminary data.</text>
</comment>
<evidence type="ECO:0000313" key="1">
    <source>
        <dbReference type="EMBL" id="KAG0518809.1"/>
    </source>
</evidence>
<dbReference type="EMBL" id="CM027688">
    <property type="protein sequence ID" value="KAG0518809.1"/>
    <property type="molecule type" value="Genomic_DNA"/>
</dbReference>
<dbReference type="Proteomes" id="UP000807115">
    <property type="component" value="Chromosome 9"/>
</dbReference>
<organism evidence="1 2">
    <name type="scientific">Sorghum bicolor</name>
    <name type="common">Sorghum</name>
    <name type="synonym">Sorghum vulgare</name>
    <dbReference type="NCBI Taxonomy" id="4558"/>
    <lineage>
        <taxon>Eukaryota</taxon>
        <taxon>Viridiplantae</taxon>
        <taxon>Streptophyta</taxon>
        <taxon>Embryophyta</taxon>
        <taxon>Tracheophyta</taxon>
        <taxon>Spermatophyta</taxon>
        <taxon>Magnoliopsida</taxon>
        <taxon>Liliopsida</taxon>
        <taxon>Poales</taxon>
        <taxon>Poaceae</taxon>
        <taxon>PACMAD clade</taxon>
        <taxon>Panicoideae</taxon>
        <taxon>Andropogonodae</taxon>
        <taxon>Andropogoneae</taxon>
        <taxon>Sorghinae</taxon>
        <taxon>Sorghum</taxon>
    </lineage>
</organism>
<reference evidence="1" key="2">
    <citation type="submission" date="2020-10" db="EMBL/GenBank/DDBJ databases">
        <authorList>
            <person name="Cooper E.A."/>
            <person name="Brenton Z.W."/>
            <person name="Flinn B.S."/>
            <person name="Jenkins J."/>
            <person name="Shu S."/>
            <person name="Flowers D."/>
            <person name="Luo F."/>
            <person name="Wang Y."/>
            <person name="Xia P."/>
            <person name="Barry K."/>
            <person name="Daum C."/>
            <person name="Lipzen A."/>
            <person name="Yoshinaga Y."/>
            <person name="Schmutz J."/>
            <person name="Saski C."/>
            <person name="Vermerris W."/>
            <person name="Kresovich S."/>
        </authorList>
    </citation>
    <scope>NUCLEOTIDE SEQUENCE</scope>
</reference>
<evidence type="ECO:0000313" key="2">
    <source>
        <dbReference type="Proteomes" id="UP000807115"/>
    </source>
</evidence>
<accession>A0A921QB92</accession>
<sequence length="111" mass="13015">MGGERPRERRLLRKVCASVGWRGRGGSRSLTLYRAARQYQRPCICNTTVLYQLIAGSGRRYDRVGAGVLLAWERGCRRREEGHSRRLRRTERGRVVSDWDEKLGREARERR</sequence>
<name>A0A921QB92_SORBI</name>
<dbReference type="AlphaFoldDB" id="A0A921QB92"/>